<feature type="region of interest" description="Disordered" evidence="1">
    <location>
        <begin position="1"/>
        <end position="32"/>
    </location>
</feature>
<reference evidence="2" key="2">
    <citation type="submission" date="2020-06" db="EMBL/GenBank/DDBJ databases">
        <authorList>
            <person name="Sheffer M."/>
        </authorList>
    </citation>
    <scope>NUCLEOTIDE SEQUENCE</scope>
</reference>
<sequence length="154" mass="17942">MKHKKTNKKVPVHHPQILSTRRVHSDSSPPSGNNTHSIFYCICLEENLVRILPRTKNKLLFPLIARPIHKPGFIISGAITRKRCIRQLEAVREFTFTDRRPIISLFRDPFVRTCAHIANTFRLETVGDLFVSYLSQTDVLCTEYIERQSREEIE</sequence>
<keyword evidence="3" id="KW-1185">Reference proteome</keyword>
<feature type="compositionally biased region" description="Basic residues" evidence="1">
    <location>
        <begin position="1"/>
        <end position="12"/>
    </location>
</feature>
<organism evidence="2 3">
    <name type="scientific">Argiope bruennichi</name>
    <name type="common">Wasp spider</name>
    <name type="synonym">Aranea bruennichi</name>
    <dbReference type="NCBI Taxonomy" id="94029"/>
    <lineage>
        <taxon>Eukaryota</taxon>
        <taxon>Metazoa</taxon>
        <taxon>Ecdysozoa</taxon>
        <taxon>Arthropoda</taxon>
        <taxon>Chelicerata</taxon>
        <taxon>Arachnida</taxon>
        <taxon>Araneae</taxon>
        <taxon>Araneomorphae</taxon>
        <taxon>Entelegynae</taxon>
        <taxon>Araneoidea</taxon>
        <taxon>Araneidae</taxon>
        <taxon>Argiope</taxon>
    </lineage>
</organism>
<dbReference type="EMBL" id="JABXBU010000002">
    <property type="protein sequence ID" value="KAF8793716.1"/>
    <property type="molecule type" value="Genomic_DNA"/>
</dbReference>
<comment type="caution">
    <text evidence="2">The sequence shown here is derived from an EMBL/GenBank/DDBJ whole genome shotgun (WGS) entry which is preliminary data.</text>
</comment>
<dbReference type="AlphaFoldDB" id="A0A8T0FSD5"/>
<accession>A0A8T0FSD5</accession>
<protein>
    <submittedName>
        <fullName evidence="2">Uncharacterized protein</fullName>
    </submittedName>
</protein>
<reference evidence="2" key="1">
    <citation type="journal article" date="2020" name="bioRxiv">
        <title>Chromosome-level reference genome of the European wasp spider Argiope bruennichi: a resource for studies on range expansion and evolutionary adaptation.</title>
        <authorList>
            <person name="Sheffer M.M."/>
            <person name="Hoppe A."/>
            <person name="Krehenwinkel H."/>
            <person name="Uhl G."/>
            <person name="Kuss A.W."/>
            <person name="Jensen L."/>
            <person name="Jensen C."/>
            <person name="Gillespie R.G."/>
            <person name="Hoff K.J."/>
            <person name="Prost S."/>
        </authorList>
    </citation>
    <scope>NUCLEOTIDE SEQUENCE</scope>
</reference>
<dbReference type="Proteomes" id="UP000807504">
    <property type="component" value="Unassembled WGS sequence"/>
</dbReference>
<evidence type="ECO:0000313" key="2">
    <source>
        <dbReference type="EMBL" id="KAF8793716.1"/>
    </source>
</evidence>
<gene>
    <name evidence="2" type="ORF">HNY73_001761</name>
</gene>
<proteinExistence type="predicted"/>
<evidence type="ECO:0000313" key="3">
    <source>
        <dbReference type="Proteomes" id="UP000807504"/>
    </source>
</evidence>
<evidence type="ECO:0000256" key="1">
    <source>
        <dbReference type="SAM" id="MobiDB-lite"/>
    </source>
</evidence>
<name>A0A8T0FSD5_ARGBR</name>